<feature type="region of interest" description="Disordered" evidence="1">
    <location>
        <begin position="46"/>
        <end position="67"/>
    </location>
</feature>
<evidence type="ECO:0000256" key="1">
    <source>
        <dbReference type="SAM" id="MobiDB-lite"/>
    </source>
</evidence>
<proteinExistence type="predicted"/>
<dbReference type="EMBL" id="AFQF01001844">
    <property type="protein sequence ID" value="EGU83448.1"/>
    <property type="molecule type" value="Genomic_DNA"/>
</dbReference>
<sequence length="107" mass="12182">MGTSHASKNPMTLSQSNTYQDRIQHLEYNEAKPTYERCSKDKMKCDGYLPPKPPKPPRRRAKPKAAPAKLAVVPLGYPIHNVSLAYTTKFWNALGPDLHFFTPDYSY</sequence>
<organism evidence="2">
    <name type="scientific">Fusarium oxysporum (strain Fo5176)</name>
    <name type="common">Fusarium vascular wilt</name>
    <dbReference type="NCBI Taxonomy" id="660025"/>
    <lineage>
        <taxon>Eukaryota</taxon>
        <taxon>Fungi</taxon>
        <taxon>Dikarya</taxon>
        <taxon>Ascomycota</taxon>
        <taxon>Pezizomycotina</taxon>
        <taxon>Sordariomycetes</taxon>
        <taxon>Hypocreomycetidae</taxon>
        <taxon>Hypocreales</taxon>
        <taxon>Nectriaceae</taxon>
        <taxon>Fusarium</taxon>
        <taxon>Fusarium oxysporum species complex</taxon>
    </lineage>
</organism>
<evidence type="ECO:0000313" key="2">
    <source>
        <dbReference type="EMBL" id="EGU83448.1"/>
    </source>
</evidence>
<dbReference type="AlphaFoldDB" id="F9FI09"/>
<reference evidence="2" key="1">
    <citation type="journal article" date="2012" name="Mol. Plant Microbe Interact.">
        <title>A highly conserved effector in Fusarium oxysporum is required for full virulence on Arabidopsis.</title>
        <authorList>
            <person name="Thatcher L.F."/>
            <person name="Gardiner D.M."/>
            <person name="Kazan K."/>
            <person name="Manners J."/>
        </authorList>
    </citation>
    <scope>NUCLEOTIDE SEQUENCE [LARGE SCALE GENOMIC DNA]</scope>
    <source>
        <strain evidence="2">Fo5176</strain>
    </source>
</reference>
<comment type="caution">
    <text evidence="2">The sequence shown here is derived from an EMBL/GenBank/DDBJ whole genome shotgun (WGS) entry which is preliminary data.</text>
</comment>
<feature type="region of interest" description="Disordered" evidence="1">
    <location>
        <begin position="1"/>
        <end position="20"/>
    </location>
</feature>
<accession>F9FI09</accession>
<gene>
    <name evidence="2" type="ORF">FOXB_06038</name>
</gene>
<name>F9FI09_FUSOF</name>
<protein>
    <submittedName>
        <fullName evidence="2">Uncharacterized protein</fullName>
    </submittedName>
</protein>